<keyword evidence="5 10" id="KW-0375">Hydrogen ion transport</keyword>
<keyword evidence="4 10" id="KW-0813">Transport</keyword>
<organism evidence="11 12">
    <name type="scientific">Candidatus Harrisonbacteria bacterium CG10_big_fil_rev_8_21_14_0_10_42_17</name>
    <dbReference type="NCBI Taxonomy" id="1974584"/>
    <lineage>
        <taxon>Bacteria</taxon>
        <taxon>Candidatus Harrisoniibacteriota</taxon>
    </lineage>
</organism>
<evidence type="ECO:0000256" key="5">
    <source>
        <dbReference type="ARBA" id="ARBA00022781"/>
    </source>
</evidence>
<sequence length="306" mass="34147">MASLKNIKIKIGSVHKTRKVTRAMEAVSAVKMRKSQDRALLARPYARAALRILVGLSETVDLLHHPLTTESDVGKVAVVIITSDKGLAGNLNSAVLRKVEMFMKEHSLTKKNTVFLCLGRRGYEFAATRGYEIVHFEINLSDDVSEMELRVLSDTLVGMKTKGEIREVRVAYTNFKSTFEQEAVMHRILPLSQNVLDHIIRGILPQKGMHSELREQEGIKVSAYTMEPDREEVLNALLPRLVNIAVFHKLLESKASEHSARMVAMKSATDKAAEVARDLTLVFNKARQAAITQEVSEITSGIEAMK</sequence>
<keyword evidence="6 10" id="KW-0406">Ion transport</keyword>
<dbReference type="InterPro" id="IPR035968">
    <property type="entry name" value="ATP_synth_F1_ATPase_gsu"/>
</dbReference>
<evidence type="ECO:0000256" key="7">
    <source>
        <dbReference type="ARBA" id="ARBA00023136"/>
    </source>
</evidence>
<dbReference type="PANTHER" id="PTHR11693">
    <property type="entry name" value="ATP SYNTHASE GAMMA CHAIN"/>
    <property type="match status" value="1"/>
</dbReference>
<evidence type="ECO:0000256" key="6">
    <source>
        <dbReference type="ARBA" id="ARBA00023065"/>
    </source>
</evidence>
<dbReference type="InterPro" id="IPR000131">
    <property type="entry name" value="ATP_synth_F1_gsu"/>
</dbReference>
<proteinExistence type="inferred from homology"/>
<evidence type="ECO:0000313" key="11">
    <source>
        <dbReference type="EMBL" id="PIT92517.1"/>
    </source>
</evidence>
<evidence type="ECO:0000256" key="9">
    <source>
        <dbReference type="ARBA" id="ARBA00023310"/>
    </source>
</evidence>
<evidence type="ECO:0000256" key="3">
    <source>
        <dbReference type="ARBA" id="ARBA00007681"/>
    </source>
</evidence>
<evidence type="ECO:0000256" key="8">
    <source>
        <dbReference type="ARBA" id="ARBA00023196"/>
    </source>
</evidence>
<evidence type="ECO:0000313" key="12">
    <source>
        <dbReference type="Proteomes" id="UP000228635"/>
    </source>
</evidence>
<comment type="function">
    <text evidence="1 10">Produces ATP from ADP in the presence of a proton gradient across the membrane. The gamma chain is believed to be important in regulating ATPase activity and the flow of protons through the CF(0) complex.</text>
</comment>
<dbReference type="GO" id="GO:0005524">
    <property type="term" value="F:ATP binding"/>
    <property type="evidence" value="ECO:0007669"/>
    <property type="project" value="UniProtKB-UniRule"/>
</dbReference>
<evidence type="ECO:0000256" key="2">
    <source>
        <dbReference type="ARBA" id="ARBA00004170"/>
    </source>
</evidence>
<gene>
    <name evidence="10 11" type="primary">atpG</name>
    <name evidence="11" type="ORF">COU08_02030</name>
</gene>
<keyword evidence="7 10" id="KW-0472">Membrane</keyword>
<dbReference type="Proteomes" id="UP000228635">
    <property type="component" value="Unassembled WGS sequence"/>
</dbReference>
<dbReference type="EMBL" id="PFBA01000017">
    <property type="protein sequence ID" value="PIT92517.1"/>
    <property type="molecule type" value="Genomic_DNA"/>
</dbReference>
<keyword evidence="9 10" id="KW-0066">ATP synthesis</keyword>
<evidence type="ECO:0000256" key="1">
    <source>
        <dbReference type="ARBA" id="ARBA00003456"/>
    </source>
</evidence>
<comment type="subcellular location">
    <subcellularLocation>
        <location evidence="10">Cell membrane</location>
        <topology evidence="10">Peripheral membrane protein</topology>
    </subcellularLocation>
    <subcellularLocation>
        <location evidence="2">Membrane</location>
        <topology evidence="2">Peripheral membrane protein</topology>
    </subcellularLocation>
</comment>
<keyword evidence="10" id="KW-1003">Cell membrane</keyword>
<dbReference type="AlphaFoldDB" id="A0A2M6WIA5"/>
<name>A0A2M6WIA5_9BACT</name>
<dbReference type="GO" id="GO:0005886">
    <property type="term" value="C:plasma membrane"/>
    <property type="evidence" value="ECO:0007669"/>
    <property type="project" value="UniProtKB-SubCell"/>
</dbReference>
<evidence type="ECO:0000256" key="10">
    <source>
        <dbReference type="HAMAP-Rule" id="MF_00815"/>
    </source>
</evidence>
<dbReference type="Gene3D" id="3.40.1380.10">
    <property type="match status" value="1"/>
</dbReference>
<dbReference type="GO" id="GO:0045259">
    <property type="term" value="C:proton-transporting ATP synthase complex"/>
    <property type="evidence" value="ECO:0007669"/>
    <property type="project" value="UniProtKB-KW"/>
</dbReference>
<reference evidence="12" key="1">
    <citation type="submission" date="2017-09" db="EMBL/GenBank/DDBJ databases">
        <title>Depth-based differentiation of microbial function through sediment-hosted aquifers and enrichment of novel symbionts in the deep terrestrial subsurface.</title>
        <authorList>
            <person name="Probst A.J."/>
            <person name="Ladd B."/>
            <person name="Jarett J.K."/>
            <person name="Geller-Mcgrath D.E."/>
            <person name="Sieber C.M.K."/>
            <person name="Emerson J.B."/>
            <person name="Anantharaman K."/>
            <person name="Thomas B.C."/>
            <person name="Malmstrom R."/>
            <person name="Stieglmeier M."/>
            <person name="Klingl A."/>
            <person name="Woyke T."/>
            <person name="Ryan C.M."/>
            <person name="Banfield J.F."/>
        </authorList>
    </citation>
    <scope>NUCLEOTIDE SEQUENCE [LARGE SCALE GENOMIC DNA]</scope>
</reference>
<dbReference type="Pfam" id="PF00231">
    <property type="entry name" value="ATP-synt"/>
    <property type="match status" value="1"/>
</dbReference>
<dbReference type="CDD" id="cd12151">
    <property type="entry name" value="F1-ATPase_gamma"/>
    <property type="match status" value="1"/>
</dbReference>
<dbReference type="PANTHER" id="PTHR11693:SF22">
    <property type="entry name" value="ATP SYNTHASE SUBUNIT GAMMA, MITOCHONDRIAL"/>
    <property type="match status" value="1"/>
</dbReference>
<comment type="subunit">
    <text evidence="10">F-type ATPases have 2 components, CF(1) - the catalytic core - and CF(0) - the membrane proton channel. CF(1) has five subunits: alpha(3), beta(3), gamma(1), delta(1), epsilon(1). CF(0) has three main subunits: a, b and c.</text>
</comment>
<dbReference type="Gene3D" id="1.10.287.80">
    <property type="entry name" value="ATP synthase, gamma subunit, helix hairpin domain"/>
    <property type="match status" value="2"/>
</dbReference>
<dbReference type="HAMAP" id="MF_00815">
    <property type="entry name" value="ATP_synth_gamma_bact"/>
    <property type="match status" value="1"/>
</dbReference>
<dbReference type="NCBIfam" id="TIGR01146">
    <property type="entry name" value="ATPsyn_F1gamma"/>
    <property type="match status" value="1"/>
</dbReference>
<comment type="caution">
    <text evidence="11">The sequence shown here is derived from an EMBL/GenBank/DDBJ whole genome shotgun (WGS) entry which is preliminary data.</text>
</comment>
<comment type="similarity">
    <text evidence="3 10">Belongs to the ATPase gamma chain family.</text>
</comment>
<evidence type="ECO:0000256" key="4">
    <source>
        <dbReference type="ARBA" id="ARBA00022448"/>
    </source>
</evidence>
<dbReference type="SUPFAM" id="SSF52943">
    <property type="entry name" value="ATP synthase (F1-ATPase), gamma subunit"/>
    <property type="match status" value="1"/>
</dbReference>
<protein>
    <recommendedName>
        <fullName evidence="10">ATP synthase gamma chain</fullName>
    </recommendedName>
    <alternativeName>
        <fullName evidence="10">ATP synthase F1 sector gamma subunit</fullName>
    </alternativeName>
    <alternativeName>
        <fullName evidence="10">F-ATPase gamma subunit</fullName>
    </alternativeName>
</protein>
<keyword evidence="8 10" id="KW-0139">CF(1)</keyword>
<dbReference type="PRINTS" id="PR00126">
    <property type="entry name" value="ATPASEGAMMA"/>
</dbReference>
<dbReference type="GO" id="GO:0046933">
    <property type="term" value="F:proton-transporting ATP synthase activity, rotational mechanism"/>
    <property type="evidence" value="ECO:0007669"/>
    <property type="project" value="UniProtKB-UniRule"/>
</dbReference>
<dbReference type="GO" id="GO:0042777">
    <property type="term" value="P:proton motive force-driven plasma membrane ATP synthesis"/>
    <property type="evidence" value="ECO:0007669"/>
    <property type="project" value="UniProtKB-UniRule"/>
</dbReference>
<accession>A0A2M6WIA5</accession>